<evidence type="ECO:0000313" key="2">
    <source>
        <dbReference type="EMBL" id="WFP90754.1"/>
    </source>
</evidence>
<dbReference type="Proteomes" id="UP001214094">
    <property type="component" value="Chromosome"/>
</dbReference>
<evidence type="ECO:0000256" key="1">
    <source>
        <dbReference type="SAM" id="MobiDB-lite"/>
    </source>
</evidence>
<protein>
    <submittedName>
        <fullName evidence="2">Uncharacterized protein</fullName>
    </submittedName>
</protein>
<organism evidence="2 3">
    <name type="scientific">Ensifer adhaerens</name>
    <name type="common">Sinorhizobium morelense</name>
    <dbReference type="NCBI Taxonomy" id="106592"/>
    <lineage>
        <taxon>Bacteria</taxon>
        <taxon>Pseudomonadati</taxon>
        <taxon>Pseudomonadota</taxon>
        <taxon>Alphaproteobacteria</taxon>
        <taxon>Hyphomicrobiales</taxon>
        <taxon>Rhizobiaceae</taxon>
        <taxon>Sinorhizobium/Ensifer group</taxon>
        <taxon>Ensifer</taxon>
    </lineage>
</organism>
<sequence length="297" mass="33768">MTLDNDSGELEFKLNARHAIAAPPFARLLGLDDYRTFPKQSKQVIDRLLGERKLHVSRVPVRQGRTFKNLVAEGQSWPLGEDENSEQENEASEIGGKLTREAARQYYKVWLDLWRLRDKLPHDAIGYRAFNNKRALAHFISKAGFPLPRPTEDAPARQTSCLINSALTLALDPVSEEFINVVEGLAEPNAALDQKVVRKLNLRLVELGFPKLKPVYYEHKAGDHEGTLAIHDFVFKVLPASARIIMAAYSARRDEEIKKTKTDCIEVDSHGDHWLHCLICWFPRGTEPVRRIISIEN</sequence>
<name>A0ABY8HF67_ENSAD</name>
<dbReference type="EMBL" id="CP121308">
    <property type="protein sequence ID" value="WFP90754.1"/>
    <property type="molecule type" value="Genomic_DNA"/>
</dbReference>
<feature type="region of interest" description="Disordered" evidence="1">
    <location>
        <begin position="76"/>
        <end position="95"/>
    </location>
</feature>
<keyword evidence="3" id="KW-1185">Reference proteome</keyword>
<dbReference type="GeneID" id="29517373"/>
<feature type="compositionally biased region" description="Acidic residues" evidence="1">
    <location>
        <begin position="80"/>
        <end position="91"/>
    </location>
</feature>
<evidence type="ECO:0000313" key="3">
    <source>
        <dbReference type="Proteomes" id="UP001214094"/>
    </source>
</evidence>
<dbReference type="RefSeq" id="WP_156553018.1">
    <property type="nucleotide sequence ID" value="NZ_CP015880.1"/>
</dbReference>
<proteinExistence type="predicted"/>
<gene>
    <name evidence="2" type="ORF">P4B07_19765</name>
</gene>
<accession>A0ABY8HF67</accession>
<reference evidence="2 3" key="1">
    <citation type="submission" date="2023-03" db="EMBL/GenBank/DDBJ databases">
        <title>Comparative genome and transcriptome analysis combination mining strategies for increasing vitamin B12 production of Ensifer adhaerens strain.</title>
        <authorList>
            <person name="Yongheng L."/>
        </authorList>
    </citation>
    <scope>NUCLEOTIDE SEQUENCE [LARGE SCALE GENOMIC DNA]</scope>
    <source>
        <strain evidence="2 3">Casida A-T305</strain>
    </source>
</reference>